<organism evidence="2 3">
    <name type="scientific">Actinophytocola xanthii</name>
    <dbReference type="NCBI Taxonomy" id="1912961"/>
    <lineage>
        <taxon>Bacteria</taxon>
        <taxon>Bacillati</taxon>
        <taxon>Actinomycetota</taxon>
        <taxon>Actinomycetes</taxon>
        <taxon>Pseudonocardiales</taxon>
        <taxon>Pseudonocardiaceae</taxon>
    </lineage>
</organism>
<evidence type="ECO:0000313" key="3">
    <source>
        <dbReference type="Proteomes" id="UP000185596"/>
    </source>
</evidence>
<dbReference type="Gene3D" id="1.25.40.10">
    <property type="entry name" value="Tetratricopeptide repeat domain"/>
    <property type="match status" value="3"/>
</dbReference>
<dbReference type="SUPFAM" id="SSF48452">
    <property type="entry name" value="TPR-like"/>
    <property type="match status" value="2"/>
</dbReference>
<dbReference type="PANTHER" id="PTHR19959">
    <property type="entry name" value="KINESIN LIGHT CHAIN"/>
    <property type="match status" value="1"/>
</dbReference>
<dbReference type="Pfam" id="PF12770">
    <property type="entry name" value="CHAT"/>
    <property type="match status" value="1"/>
</dbReference>
<dbReference type="InterPro" id="IPR011990">
    <property type="entry name" value="TPR-like_helical_dom_sf"/>
</dbReference>
<evidence type="ECO:0000259" key="1">
    <source>
        <dbReference type="Pfam" id="PF12770"/>
    </source>
</evidence>
<feature type="domain" description="CHAT" evidence="1">
    <location>
        <begin position="695"/>
        <end position="990"/>
    </location>
</feature>
<proteinExistence type="predicted"/>
<dbReference type="EMBL" id="MSIE01000017">
    <property type="protein sequence ID" value="OLF17422.1"/>
    <property type="molecule type" value="Genomic_DNA"/>
</dbReference>
<keyword evidence="3" id="KW-1185">Reference proteome</keyword>
<name>A0A1Q8CSS9_9PSEU</name>
<dbReference type="STRING" id="1912961.BU204_11650"/>
<dbReference type="InterPro" id="IPR024983">
    <property type="entry name" value="CHAT_dom"/>
</dbReference>
<dbReference type="Proteomes" id="UP000185596">
    <property type="component" value="Unassembled WGS sequence"/>
</dbReference>
<reference evidence="2 3" key="1">
    <citation type="submission" date="2016-12" db="EMBL/GenBank/DDBJ databases">
        <title>The draft genome sequence of Actinophytocola sp. 11-183.</title>
        <authorList>
            <person name="Wang W."/>
            <person name="Yuan L."/>
        </authorList>
    </citation>
    <scope>NUCLEOTIDE SEQUENCE [LARGE SCALE GENOMIC DNA]</scope>
    <source>
        <strain evidence="2 3">11-183</strain>
    </source>
</reference>
<evidence type="ECO:0000313" key="2">
    <source>
        <dbReference type="EMBL" id="OLF17422.1"/>
    </source>
</evidence>
<comment type="caution">
    <text evidence="2">The sequence shown here is derived from an EMBL/GenBank/DDBJ whole genome shotgun (WGS) entry which is preliminary data.</text>
</comment>
<gene>
    <name evidence="2" type="ORF">BU204_11650</name>
</gene>
<protein>
    <recommendedName>
        <fullName evidence="1">CHAT domain-containing protein</fullName>
    </recommendedName>
</protein>
<sequence length="991" mass="107540">MELARAYEYTRDLKTLDQAVAYFRQIADASSVGYPSRSGALSNLGNVLLTRFEGTGELSALDEAVDVARQAVAASVENDPNRSLYLSNLGLILKRKFEHTGGLAILGEAIHAHRQAVIATHDNDPNRGDYLSNLGSALHRLYEHTGQRAVLDEVIHAHRQAVAVAPDSHSNRVGYLSNLGNALRSQFESTVDLAVLSEAIDVARQAMAGAPDNYPDRATLLSNLSGALHRLYERSGELAVLNEAIDVGRRAVAAAPDNYPDRSRWLSNLGTALYRRFERGGNLSGLAEAVLFLRQAVAAVPRNHPNRSAYLSNLSGVLNKQFERTGDVNALSEAIDVAREAVDAVSGNDPHRGDYLSNLGGVLLTRFERSGDVTLLREAIRARHQAVTTTPNNHPNRGSYLLSLGVTLLRQFERTGELAVLNEARGWFTNAAQETSGAVDVRVMAARRAVDADLLAGNLDHALEMAELAVRLLGLVAPRRLRRSDRRHRITSLTGLASTVATAALAAGRSDRAVELLEQARGLLIADTLDTRGDVSSLQRYAPDLAAEFAVLRDAIDELDHSDTPTLATTTTEEDYQQQVQTRERILGDWERLLGRIRSVPALSGFLLPPPIQQLQHAAAHGPIVYIVIHAHGSHAIILRNDPNQPTHPIPLPGLTQLSAGDCTHLLRHAHHTATDRDSPASNQIAAQAQILKVFGWLWDVITQPVLDHLGYCATPLEGRQWPRIYWCPVDVATFFPLHAAGYHPGRDDINTGRIVPTASTVIDRVISSYIPTTRALLHTLARRPPASANRALIVVVPDAPGVNRLPGAAAEASRLSQLIPGATTLSPLGQVATHEAVLAALPDHAIAHFACHGLADWTDPATSRLILHDHHTRPFTVADVAKLRLTQAKLAYLSACSTTDTNPQHTDEATHLTAAFQLAGYRSVIGTIWPINDTAAAAITNHVYTHLTNTNASALEPDHAAEALHQATRLHRNTHPNQPTQWAAHIHTGH</sequence>
<dbReference type="PANTHER" id="PTHR19959:SF119">
    <property type="entry name" value="FUNGAL LIPASE-LIKE DOMAIN-CONTAINING PROTEIN"/>
    <property type="match status" value="1"/>
</dbReference>
<accession>A0A1Q8CSS9</accession>
<dbReference type="AlphaFoldDB" id="A0A1Q8CSS9"/>